<dbReference type="PANTHER" id="PTHR30204">
    <property type="entry name" value="REDOX-CYCLING DRUG-SENSING TRANSCRIPTIONAL ACTIVATOR SOXR"/>
    <property type="match status" value="1"/>
</dbReference>
<dbReference type="PANTHER" id="PTHR30204:SF93">
    <property type="entry name" value="HTH MERR-TYPE DOMAIN-CONTAINING PROTEIN"/>
    <property type="match status" value="1"/>
</dbReference>
<proteinExistence type="predicted"/>
<dbReference type="Pfam" id="PF00376">
    <property type="entry name" value="MerR"/>
    <property type="match status" value="1"/>
</dbReference>
<evidence type="ECO:0000313" key="4">
    <source>
        <dbReference type="Proteomes" id="UP001595923"/>
    </source>
</evidence>
<feature type="domain" description="HTH merR-type" evidence="2">
    <location>
        <begin position="13"/>
        <end position="45"/>
    </location>
</feature>
<dbReference type="InterPro" id="IPR009061">
    <property type="entry name" value="DNA-bd_dom_put_sf"/>
</dbReference>
<dbReference type="InterPro" id="IPR000551">
    <property type="entry name" value="MerR-type_HTH_dom"/>
</dbReference>
<dbReference type="SUPFAM" id="SSF46955">
    <property type="entry name" value="Putative DNA-binding domain"/>
    <property type="match status" value="2"/>
</dbReference>
<feature type="domain" description="HTH merR-type" evidence="2">
    <location>
        <begin position="126"/>
        <end position="195"/>
    </location>
</feature>
<dbReference type="PROSITE" id="PS50937">
    <property type="entry name" value="HTH_MERR_2"/>
    <property type="match status" value="2"/>
</dbReference>
<organism evidence="3 4">
    <name type="scientific">Nocardiopsis mangrovi</name>
    <dbReference type="NCBI Taxonomy" id="1179818"/>
    <lineage>
        <taxon>Bacteria</taxon>
        <taxon>Bacillati</taxon>
        <taxon>Actinomycetota</taxon>
        <taxon>Actinomycetes</taxon>
        <taxon>Streptosporangiales</taxon>
        <taxon>Nocardiopsidaceae</taxon>
        <taxon>Nocardiopsis</taxon>
    </lineage>
</organism>
<name>A0ABV9DY06_9ACTN</name>
<protein>
    <submittedName>
        <fullName evidence="3">MerR family transcriptional regulator</fullName>
    </submittedName>
</protein>
<gene>
    <name evidence="3" type="ORF">ACFO4E_18100</name>
</gene>
<accession>A0ABV9DY06</accession>
<keyword evidence="1" id="KW-0238">DNA-binding</keyword>
<dbReference type="InterPro" id="IPR047057">
    <property type="entry name" value="MerR_fam"/>
</dbReference>
<evidence type="ECO:0000259" key="2">
    <source>
        <dbReference type="PROSITE" id="PS50937"/>
    </source>
</evidence>
<dbReference type="Pfam" id="PF13411">
    <property type="entry name" value="MerR_1"/>
    <property type="match status" value="1"/>
</dbReference>
<comment type="caution">
    <text evidence="3">The sequence shown here is derived from an EMBL/GenBank/DDBJ whole genome shotgun (WGS) entry which is preliminary data.</text>
</comment>
<reference evidence="4" key="1">
    <citation type="journal article" date="2019" name="Int. J. Syst. Evol. Microbiol.">
        <title>The Global Catalogue of Microorganisms (GCM) 10K type strain sequencing project: providing services to taxonomists for standard genome sequencing and annotation.</title>
        <authorList>
            <consortium name="The Broad Institute Genomics Platform"/>
            <consortium name="The Broad Institute Genome Sequencing Center for Infectious Disease"/>
            <person name="Wu L."/>
            <person name="Ma J."/>
        </authorList>
    </citation>
    <scope>NUCLEOTIDE SEQUENCE [LARGE SCALE GENOMIC DNA]</scope>
    <source>
        <strain evidence="4">XZYJ18</strain>
    </source>
</reference>
<keyword evidence="4" id="KW-1185">Reference proteome</keyword>
<dbReference type="RefSeq" id="WP_378576341.1">
    <property type="nucleotide sequence ID" value="NZ_JBHSFQ010000018.1"/>
</dbReference>
<evidence type="ECO:0000256" key="1">
    <source>
        <dbReference type="ARBA" id="ARBA00023125"/>
    </source>
</evidence>
<dbReference type="EMBL" id="JBHSFQ010000018">
    <property type="protein sequence ID" value="MFC4563776.1"/>
    <property type="molecule type" value="Genomic_DNA"/>
</dbReference>
<evidence type="ECO:0000313" key="3">
    <source>
        <dbReference type="EMBL" id="MFC4563776.1"/>
    </source>
</evidence>
<dbReference type="SMART" id="SM00422">
    <property type="entry name" value="HTH_MERR"/>
    <property type="match status" value="2"/>
</dbReference>
<sequence>MSGADERIRPVDLARMVGVSTQQIRNYLASGVLPHAPRTPAGYRRLDARHRRALLAYRAAGQGYGWIQAREIMQAVHDGDLPLALSLIDACHAELHQQRASLKATGEALEAVAEEAPDPAETPRPGLRIGEVAAYLGVRTSALRVWESAGLVAPKRDPATGYRTYGPADVRDARMVRMLRQSRYPLPQIRPVLDGLRRTGSSDALRAAITRRREALTRQAGAMLEASARLHAYITDAAPPGPAAPPEAPPAGG</sequence>
<dbReference type="Gene3D" id="1.10.1660.10">
    <property type="match status" value="2"/>
</dbReference>
<dbReference type="Proteomes" id="UP001595923">
    <property type="component" value="Unassembled WGS sequence"/>
</dbReference>